<feature type="compositionally biased region" description="Basic and acidic residues" evidence="1">
    <location>
        <begin position="530"/>
        <end position="540"/>
    </location>
</feature>
<dbReference type="PROSITE" id="PS51257">
    <property type="entry name" value="PROKAR_LIPOPROTEIN"/>
    <property type="match status" value="1"/>
</dbReference>
<evidence type="ECO:0000256" key="1">
    <source>
        <dbReference type="SAM" id="MobiDB-lite"/>
    </source>
</evidence>
<protein>
    <recommendedName>
        <fullName evidence="4">Glycosyltransferase family 92 protein</fullName>
    </recommendedName>
</protein>
<evidence type="ECO:0000256" key="2">
    <source>
        <dbReference type="SAM" id="SignalP"/>
    </source>
</evidence>
<feature type="region of interest" description="Disordered" evidence="1">
    <location>
        <begin position="22"/>
        <end position="88"/>
    </location>
</feature>
<feature type="compositionally biased region" description="Polar residues" evidence="1">
    <location>
        <begin position="71"/>
        <end position="82"/>
    </location>
</feature>
<gene>
    <name evidence="3" type="ORF">Cvel_18326</name>
</gene>
<feature type="chain" id="PRO_5005189156" description="Glycosyltransferase family 92 protein" evidence="2">
    <location>
        <begin position="22"/>
        <end position="748"/>
    </location>
</feature>
<feature type="compositionally biased region" description="Basic and acidic residues" evidence="1">
    <location>
        <begin position="302"/>
        <end position="313"/>
    </location>
</feature>
<reference evidence="3" key="1">
    <citation type="submission" date="2014-11" db="EMBL/GenBank/DDBJ databases">
        <authorList>
            <person name="Otto D Thomas"/>
            <person name="Naeem Raeece"/>
        </authorList>
    </citation>
    <scope>NUCLEOTIDE SEQUENCE</scope>
</reference>
<keyword evidence="2" id="KW-0732">Signal</keyword>
<feature type="region of interest" description="Disordered" evidence="1">
    <location>
        <begin position="522"/>
        <end position="576"/>
    </location>
</feature>
<feature type="compositionally biased region" description="Low complexity" evidence="1">
    <location>
        <begin position="541"/>
        <end position="553"/>
    </location>
</feature>
<dbReference type="EMBL" id="CDMZ01000565">
    <property type="protein sequence ID" value="CEM16957.1"/>
    <property type="molecule type" value="Genomic_DNA"/>
</dbReference>
<accession>A0A0G4FRQ5</accession>
<feature type="signal peptide" evidence="2">
    <location>
        <begin position="1"/>
        <end position="21"/>
    </location>
</feature>
<organism evidence="3">
    <name type="scientific">Chromera velia CCMP2878</name>
    <dbReference type="NCBI Taxonomy" id="1169474"/>
    <lineage>
        <taxon>Eukaryota</taxon>
        <taxon>Sar</taxon>
        <taxon>Alveolata</taxon>
        <taxon>Colpodellida</taxon>
        <taxon>Chromeraceae</taxon>
        <taxon>Chromera</taxon>
    </lineage>
</organism>
<feature type="compositionally biased region" description="Acidic residues" evidence="1">
    <location>
        <begin position="676"/>
        <end position="687"/>
    </location>
</feature>
<sequence>MKGRLLSLLLCTLVVLACTSSQRQPGVTDGGRVAEERDPEGDSDSPTCAAPEREEGDATVTVTTGGAGSGPSYSHTNTQTSPVDSVEVSVSAATESTPALDFALGTPGRFKGGCAVVTTWARVPREWARQWILWHAALGFDRLFIFWDRPEEDEDTIGYVEGKAELNSVVRNVRSTRAFRDRYWNPPNANATTMPGPGPSVRARDPEQMVLPVYGVHAESEVNARQSLHATRAAVLAREEGLSWVLHIDADELFLPFVPSDFRHLYGSARRLFLNLSARGFTHARFQNDEIFHVPGSFKKPPPKDKDKDKEEGVQTGEDSSVRKGKSKTVLSAPFKKNSLFKRNTQTQVMRQPRAHQLVNQWVSSRRHVTDRFFLGYICGKGAINIAEWDRRNPGQPIVHNNVVAYAAFSEEILTGMRLTKFSIQDSYAMIQELPTQRVKKMVFFETARILHYINSDIASLVRKYSTTLSSEYAGKRFDPSLVTEAQKEKFKNYKDLWLPAETMPNNEFYENIRKAVQADVKSGRLPSQQEKEGDPHASSEESSGGRLASAAAAEEEREEEDARSGAREEREAATESMKMLRVLEFRPDNMGNGLGDGMRQVGLVWESWAVRDLIADVKSRLKAARAGVRVEAEGEREVEGGEREADEEEGAAAVAVLRRLSRGLRELERDSGGEHEEEDDDEDEGEDLKTYGCKDLAPHYECDWTHCCTLLRNPTFTFEKRLLGYIRYEHLEWWRRGLQWKGRPYPL</sequence>
<feature type="region of interest" description="Disordered" evidence="1">
    <location>
        <begin position="668"/>
        <end position="687"/>
    </location>
</feature>
<evidence type="ECO:0008006" key="4">
    <source>
        <dbReference type="Google" id="ProtNLM"/>
    </source>
</evidence>
<name>A0A0G4FRQ5_9ALVE</name>
<feature type="compositionally biased region" description="Basic and acidic residues" evidence="1">
    <location>
        <begin position="561"/>
        <end position="574"/>
    </location>
</feature>
<dbReference type="AlphaFoldDB" id="A0A0G4FRQ5"/>
<evidence type="ECO:0000313" key="3">
    <source>
        <dbReference type="EMBL" id="CEM16957.1"/>
    </source>
</evidence>
<feature type="region of interest" description="Disordered" evidence="1">
    <location>
        <begin position="293"/>
        <end position="328"/>
    </location>
</feature>
<proteinExistence type="predicted"/>
<dbReference type="VEuPathDB" id="CryptoDB:Cvel_18326"/>